<dbReference type="SUPFAM" id="SSF54211">
    <property type="entry name" value="Ribosomal protein S5 domain 2-like"/>
    <property type="match status" value="1"/>
</dbReference>
<dbReference type="Pfam" id="PF00204">
    <property type="entry name" value="DNA_gyraseB"/>
    <property type="match status" value="1"/>
</dbReference>
<evidence type="ECO:0000256" key="12">
    <source>
        <dbReference type="ARBA" id="ARBA00023125"/>
    </source>
</evidence>
<evidence type="ECO:0000256" key="5">
    <source>
        <dbReference type="ARBA" id="ARBA00012895"/>
    </source>
</evidence>
<dbReference type="Gene3D" id="3.40.50.670">
    <property type="match status" value="1"/>
</dbReference>
<dbReference type="GO" id="GO:0003918">
    <property type="term" value="F:DNA topoisomerase type II (double strand cut, ATP-hydrolyzing) activity"/>
    <property type="evidence" value="ECO:0007669"/>
    <property type="project" value="UniProtKB-EC"/>
</dbReference>
<keyword evidence="8" id="KW-0547">Nucleotide-binding</keyword>
<dbReference type="Gene3D" id="3.90.199.10">
    <property type="entry name" value="Topoisomerase II, domain 5"/>
    <property type="match status" value="1"/>
</dbReference>
<evidence type="ECO:0000256" key="2">
    <source>
        <dbReference type="ARBA" id="ARBA00001913"/>
    </source>
</evidence>
<evidence type="ECO:0000256" key="11">
    <source>
        <dbReference type="ARBA" id="ARBA00023029"/>
    </source>
</evidence>
<comment type="cofactor">
    <cofactor evidence="2">
        <name>Ca(2+)</name>
        <dbReference type="ChEBI" id="CHEBI:29108"/>
    </cofactor>
</comment>
<dbReference type="InterPro" id="IPR013758">
    <property type="entry name" value="Topo_IIA_A/C_ab"/>
</dbReference>
<dbReference type="InterPro" id="IPR036890">
    <property type="entry name" value="HATPase_C_sf"/>
</dbReference>
<sequence>MLEKTDSGKWKMTKTKVMHPEAQERTFLEILGNAGDNAQRSRENKMDPVKIEVRMDKKEIVMRNYGMWIPVEEHESGHAVPELIFGILGTSSNYDPTKKRLYIGMNGLGAKLTNIYSSKFTIECYDPNRQITYIQTWENNMYDRHEPEIYEKNRGKTGITEIRYTLDFKRFHAKEFDEESMKIYAAHCAEVSFTCGLPVYFNKKKIFITSSSEYASMFFGKETKKISYKDPKGMYDICLIDTPDNSIHVSFVNGIITSMGGVHLNEALRVVITSLPSIMKKEHSGISLNKTDVINHVSIILSCRLYNPVFKSQTKEYLVKPKPKIVIPEKLMRNLKTWDLILTLHAVVERKQMNKAKKTDGKRKRRVIIPKATDANYAGKKGSDKCIAILTEGDSAAAYARLLISIIPDGNGRDYHGVLPLQGKPLNAFNSSTMKLIEHKAFCNIKAFMGIKEQVDYKIASNFRKLRYSKIWLMVDADPDGKHIAGLILLFFMCRYRSLITSEMIYLFRTPILRLQKKKRKLKFYTLHSYEKWREATSDWESWTHDYFKGLGTSRPEDIKEDFEEMRVVKLIMDDNAIDTLLKAFDEKKTIQRKRWLGDFIESKLEDIEDLKELNISTFIDNELIVFSMADNIRSIPRIDGFKDALRKVFYTIMKMIKGKIKKVKVAQAAARAADICSYKHGEQCLVKAIASAGQDFVGANNEPFLSPEGIFGTRECGGRDAAKPRYIFVGISWWTKYIYRKEDNRLLVRGKDEGKEIEYECYYPIIPTFFLNFVTGIGTAYSTSIPPIFPLHLVDWILNRLEGNFLPKLVPWHRGFKGKLYKTKNGYVTEGIFWIANNGDIHIDELPVKMWTDKYEVYLQSLVEQNIIDEYTSKSTPNFPRFILHGWKGTTIPTIKALKLSKSFSFNNMTLLIPDDNGLLRPKTFKSKQELMELYFQLRFSKYVQRRVLILQEIKISISSLTERKRFIQGVMDKTILVFKRKRAEVEASLKVMDFKSMKHLDNVSTCHYTTDELAKLDRKISALEHEQKIVTNTTPKDMWKKELLEYMKEFKKRNVGIKPPVYSMKQIHLDEHILTIVYE</sequence>
<evidence type="ECO:0000256" key="3">
    <source>
        <dbReference type="ARBA" id="ARBA00001946"/>
    </source>
</evidence>
<dbReference type="Gene3D" id="3.30.565.10">
    <property type="entry name" value="Histidine kinase-like ATPase, C-terminal domain"/>
    <property type="match status" value="1"/>
</dbReference>
<evidence type="ECO:0000256" key="14">
    <source>
        <dbReference type="ARBA" id="ARBA00031138"/>
    </source>
</evidence>
<dbReference type="GO" id="GO:0005524">
    <property type="term" value="F:ATP binding"/>
    <property type="evidence" value="ECO:0007669"/>
    <property type="project" value="UniProtKB-KW"/>
</dbReference>
<dbReference type="InterPro" id="IPR002205">
    <property type="entry name" value="Topo_IIA_dom_A"/>
</dbReference>
<dbReference type="PANTHER" id="PTHR10169">
    <property type="entry name" value="DNA TOPOISOMERASE/GYRASE"/>
    <property type="match status" value="1"/>
</dbReference>
<feature type="active site" description="O-(5'-phospho-DNA)-tyrosine intermediate" evidence="15">
    <location>
        <position position="727"/>
    </location>
</feature>
<dbReference type="PROSITE" id="PS52040">
    <property type="entry name" value="TOPO_IIA"/>
    <property type="match status" value="1"/>
</dbReference>
<dbReference type="FunFam" id="3.40.50.670:FF:000001">
    <property type="entry name" value="DNA topoisomerase 2"/>
    <property type="match status" value="1"/>
</dbReference>
<evidence type="ECO:0000256" key="15">
    <source>
        <dbReference type="PROSITE-ProRule" id="PRU01384"/>
    </source>
</evidence>
<keyword evidence="10" id="KW-0460">Magnesium</keyword>
<dbReference type="Gene3D" id="3.30.1360.40">
    <property type="match status" value="1"/>
</dbReference>
<evidence type="ECO:0000256" key="10">
    <source>
        <dbReference type="ARBA" id="ARBA00022842"/>
    </source>
</evidence>
<dbReference type="InterPro" id="IPR018522">
    <property type="entry name" value="TopoIIA_CS"/>
</dbReference>
<dbReference type="InterPro" id="IPR013506">
    <property type="entry name" value="Topo_IIA_bsu_dom2"/>
</dbReference>
<protein>
    <recommendedName>
        <fullName evidence="6">DNA topoisomerase 2</fullName>
        <ecNumber evidence="5">5.6.2.2</ecNumber>
    </recommendedName>
    <alternativeName>
        <fullName evidence="14">DNA topoisomerase II</fullName>
    </alternativeName>
</protein>
<keyword evidence="9" id="KW-0067">ATP-binding</keyword>
<proteinExistence type="inferred from homology"/>
<evidence type="ECO:0000256" key="7">
    <source>
        <dbReference type="ARBA" id="ARBA00022723"/>
    </source>
</evidence>
<dbReference type="InterPro" id="IPR001154">
    <property type="entry name" value="TopoII_euk"/>
</dbReference>
<keyword evidence="13 15" id="KW-0413">Isomerase</keyword>
<dbReference type="SUPFAM" id="SSF56719">
    <property type="entry name" value="Type II DNA topoisomerase"/>
    <property type="match status" value="1"/>
</dbReference>
<evidence type="ECO:0000256" key="6">
    <source>
        <dbReference type="ARBA" id="ARBA00019635"/>
    </source>
</evidence>
<keyword evidence="7" id="KW-0479">Metal-binding</keyword>
<evidence type="ECO:0000256" key="13">
    <source>
        <dbReference type="ARBA" id="ARBA00023235"/>
    </source>
</evidence>
<dbReference type="InterPro" id="IPR031660">
    <property type="entry name" value="TOPRIM_C"/>
</dbReference>
<dbReference type="InterPro" id="IPR020568">
    <property type="entry name" value="Ribosomal_Su5_D2-typ_SF"/>
</dbReference>
<dbReference type="InterPro" id="IPR050634">
    <property type="entry name" value="DNA_Topoisomerase_II"/>
</dbReference>
<comment type="catalytic activity">
    <reaction evidence="1 15">
        <text>ATP-dependent breakage, passage and rejoining of double-stranded DNA.</text>
        <dbReference type="EC" id="5.6.2.2"/>
    </reaction>
</comment>
<dbReference type="EMBL" id="MK500285">
    <property type="protein sequence ID" value="QBK84686.1"/>
    <property type="molecule type" value="Genomic_DNA"/>
</dbReference>
<evidence type="ECO:0000259" key="16">
    <source>
        <dbReference type="PROSITE" id="PS52040"/>
    </source>
</evidence>
<gene>
    <name evidence="17" type="ORF">LCDPAC01_01670</name>
</gene>
<dbReference type="Gene3D" id="3.30.230.10">
    <property type="match status" value="1"/>
</dbReference>
<evidence type="ECO:0000256" key="1">
    <source>
        <dbReference type="ARBA" id="ARBA00000185"/>
    </source>
</evidence>
<reference evidence="17" key="1">
    <citation type="journal article" date="2019" name="MBio">
        <title>Virus Genomes from Deep Sea Sediments Expand the Ocean Megavirome and Support Independent Origins of Viral Gigantism.</title>
        <authorList>
            <person name="Backstrom D."/>
            <person name="Yutin N."/>
            <person name="Jorgensen S.L."/>
            <person name="Dharamshi J."/>
            <person name="Homa F."/>
            <person name="Zaremba-Niedwiedzka K."/>
            <person name="Spang A."/>
            <person name="Wolf Y.I."/>
            <person name="Koonin E.V."/>
            <person name="Ettema T.J."/>
        </authorList>
    </citation>
    <scope>NUCLEOTIDE SEQUENCE</scope>
</reference>
<evidence type="ECO:0000313" key="17">
    <source>
        <dbReference type="EMBL" id="QBK84686.1"/>
    </source>
</evidence>
<dbReference type="PRINTS" id="PR00418">
    <property type="entry name" value="TPI2FAMILY"/>
</dbReference>
<dbReference type="GO" id="GO:0006265">
    <property type="term" value="P:DNA topological change"/>
    <property type="evidence" value="ECO:0007669"/>
    <property type="project" value="UniProtKB-UniRule"/>
</dbReference>
<comment type="similarity">
    <text evidence="4">Belongs to the type II topoisomerase family.</text>
</comment>
<dbReference type="Pfam" id="PF01751">
    <property type="entry name" value="Toprim"/>
    <property type="match status" value="1"/>
</dbReference>
<keyword evidence="12 15" id="KW-0238">DNA-binding</keyword>
<dbReference type="PRINTS" id="PR01158">
    <property type="entry name" value="TOPISMRASEII"/>
</dbReference>
<dbReference type="GO" id="GO:0046872">
    <property type="term" value="F:metal ion binding"/>
    <property type="evidence" value="ECO:0007669"/>
    <property type="project" value="UniProtKB-KW"/>
</dbReference>
<evidence type="ECO:0000256" key="8">
    <source>
        <dbReference type="ARBA" id="ARBA00022741"/>
    </source>
</evidence>
<dbReference type="InterPro" id="IPR006171">
    <property type="entry name" value="TOPRIM_dom"/>
</dbReference>
<evidence type="ECO:0000256" key="9">
    <source>
        <dbReference type="ARBA" id="ARBA00022840"/>
    </source>
</evidence>
<dbReference type="GO" id="GO:0000819">
    <property type="term" value="P:sister chromatid segregation"/>
    <property type="evidence" value="ECO:0007669"/>
    <property type="project" value="TreeGrafter"/>
</dbReference>
<dbReference type="InterPro" id="IPR013759">
    <property type="entry name" value="Topo_IIA_B_C"/>
</dbReference>
<dbReference type="Gene3D" id="3.30.1490.30">
    <property type="match status" value="1"/>
</dbReference>
<dbReference type="InterPro" id="IPR014721">
    <property type="entry name" value="Ribsml_uS5_D2-typ_fold_subgr"/>
</dbReference>
<dbReference type="Pfam" id="PF16898">
    <property type="entry name" value="TOPRIM_C"/>
    <property type="match status" value="1"/>
</dbReference>
<dbReference type="SUPFAM" id="SSF55874">
    <property type="entry name" value="ATPase domain of HSP90 chaperone/DNA topoisomerase II/histidine kinase"/>
    <property type="match status" value="1"/>
</dbReference>
<dbReference type="GO" id="GO:0003677">
    <property type="term" value="F:DNA binding"/>
    <property type="evidence" value="ECO:0007669"/>
    <property type="project" value="UniProtKB-UniRule"/>
</dbReference>
<comment type="cofactor">
    <cofactor evidence="3">
        <name>Mg(2+)</name>
        <dbReference type="ChEBI" id="CHEBI:18420"/>
    </cofactor>
</comment>
<evidence type="ECO:0000256" key="4">
    <source>
        <dbReference type="ARBA" id="ARBA00011080"/>
    </source>
</evidence>
<dbReference type="SMART" id="SM00433">
    <property type="entry name" value="TOP2c"/>
    <property type="match status" value="1"/>
</dbReference>
<keyword evidence="11 15" id="KW-0799">Topoisomerase</keyword>
<dbReference type="Pfam" id="PF00521">
    <property type="entry name" value="DNA_topoisoIV"/>
    <property type="match status" value="1"/>
</dbReference>
<accession>A0A481YNJ9</accession>
<dbReference type="Gene3D" id="1.10.268.10">
    <property type="entry name" value="Topoisomerase, domain 3"/>
    <property type="match status" value="1"/>
</dbReference>
<dbReference type="PROSITE" id="PS00177">
    <property type="entry name" value="TOPOISOMERASE_II"/>
    <property type="match status" value="1"/>
</dbReference>
<dbReference type="SMART" id="SM00434">
    <property type="entry name" value="TOP4c"/>
    <property type="match status" value="1"/>
</dbReference>
<dbReference type="InterPro" id="IPR001241">
    <property type="entry name" value="Topo_IIA"/>
</dbReference>
<name>A0A481YNJ9_9VIRU</name>
<dbReference type="PANTHER" id="PTHR10169:SF38">
    <property type="entry name" value="DNA TOPOISOMERASE 2"/>
    <property type="match status" value="1"/>
</dbReference>
<dbReference type="EC" id="5.6.2.2" evidence="5"/>
<feature type="domain" description="Topo IIA-type catalytic" evidence="16">
    <location>
        <begin position="635"/>
        <end position="1045"/>
    </location>
</feature>
<dbReference type="InterPro" id="IPR013760">
    <property type="entry name" value="Topo_IIA-like_dom_sf"/>
</dbReference>
<dbReference type="InterPro" id="IPR013757">
    <property type="entry name" value="Topo_IIA_A_a_sf"/>
</dbReference>
<organism evidence="17">
    <name type="scientific">Pithovirus LCDPAC01</name>
    <dbReference type="NCBI Taxonomy" id="2506600"/>
    <lineage>
        <taxon>Viruses</taxon>
        <taxon>Pithoviruses</taxon>
    </lineage>
</organism>